<dbReference type="Gene3D" id="3.80.10.10">
    <property type="entry name" value="Ribonuclease Inhibitor"/>
    <property type="match status" value="1"/>
</dbReference>
<comment type="caution">
    <text evidence="1">The sequence shown here is derived from an EMBL/GenBank/DDBJ whole genome shotgun (WGS) entry which is preliminary data.</text>
</comment>
<dbReference type="Proteomes" id="UP000489600">
    <property type="component" value="Unassembled WGS sequence"/>
</dbReference>
<dbReference type="OrthoDB" id="1060944at2759"/>
<dbReference type="InterPro" id="IPR032675">
    <property type="entry name" value="LRR_dom_sf"/>
</dbReference>
<evidence type="ECO:0000313" key="1">
    <source>
        <dbReference type="EMBL" id="VVB04619.1"/>
    </source>
</evidence>
<evidence type="ECO:0000313" key="2">
    <source>
        <dbReference type="Proteomes" id="UP000489600"/>
    </source>
</evidence>
<reference evidence="1" key="1">
    <citation type="submission" date="2019-07" db="EMBL/GenBank/DDBJ databases">
        <authorList>
            <person name="Dittberner H."/>
        </authorList>
    </citation>
    <scope>NUCLEOTIDE SEQUENCE [LARGE SCALE GENOMIC DNA]</scope>
</reference>
<keyword evidence="2" id="KW-1185">Reference proteome</keyword>
<protein>
    <submittedName>
        <fullName evidence="1">Uncharacterized protein</fullName>
    </submittedName>
</protein>
<proteinExistence type="predicted"/>
<dbReference type="EMBL" id="CABITT030000005">
    <property type="protein sequence ID" value="VVB04619.1"/>
    <property type="molecule type" value="Genomic_DNA"/>
</dbReference>
<sequence>MTSLTTLDLSFNDLTGRVPFGGQFMVFNDTSFAGHPYLCLPHRVSCSIRPGHTSDRNHTALFTPSRIVITIIRNDL</sequence>
<accession>A0A565BTB1</accession>
<gene>
    <name evidence="1" type="ORF">ANE_LOCUS15063</name>
</gene>
<organism evidence="1 2">
    <name type="scientific">Arabis nemorensis</name>
    <dbReference type="NCBI Taxonomy" id="586526"/>
    <lineage>
        <taxon>Eukaryota</taxon>
        <taxon>Viridiplantae</taxon>
        <taxon>Streptophyta</taxon>
        <taxon>Embryophyta</taxon>
        <taxon>Tracheophyta</taxon>
        <taxon>Spermatophyta</taxon>
        <taxon>Magnoliopsida</taxon>
        <taxon>eudicotyledons</taxon>
        <taxon>Gunneridae</taxon>
        <taxon>Pentapetalae</taxon>
        <taxon>rosids</taxon>
        <taxon>malvids</taxon>
        <taxon>Brassicales</taxon>
        <taxon>Brassicaceae</taxon>
        <taxon>Arabideae</taxon>
        <taxon>Arabis</taxon>
    </lineage>
</organism>
<dbReference type="AlphaFoldDB" id="A0A565BTB1"/>
<name>A0A565BTB1_9BRAS</name>